<feature type="compositionally biased region" description="Low complexity" evidence="1">
    <location>
        <begin position="110"/>
        <end position="122"/>
    </location>
</feature>
<evidence type="ECO:0000256" key="1">
    <source>
        <dbReference type="SAM" id="MobiDB-lite"/>
    </source>
</evidence>
<feature type="compositionally biased region" description="Pro residues" evidence="1">
    <location>
        <begin position="64"/>
        <end position="73"/>
    </location>
</feature>
<protein>
    <submittedName>
        <fullName evidence="2">Uncharacterized protein</fullName>
    </submittedName>
</protein>
<dbReference type="EMBL" id="PGGS01000187">
    <property type="protein sequence ID" value="PNH07298.1"/>
    <property type="molecule type" value="Genomic_DNA"/>
</dbReference>
<dbReference type="Proteomes" id="UP000236333">
    <property type="component" value="Unassembled WGS sequence"/>
</dbReference>
<feature type="compositionally biased region" description="Low complexity" evidence="1">
    <location>
        <begin position="52"/>
        <end position="63"/>
    </location>
</feature>
<proteinExistence type="predicted"/>
<comment type="caution">
    <text evidence="2">The sequence shown here is derived from an EMBL/GenBank/DDBJ whole genome shotgun (WGS) entry which is preliminary data.</text>
</comment>
<accession>A0A2J8A466</accession>
<sequence>MPYIHMRSRQHRSIVSHSINHHQHHSITASPYHAPHALSLLITARTRGESSADAGRAAPALPAASPPPPPGEPARPRDPGRGCRSMDAIGTAREECGDSVPEPEFESERPLNTSTARTLTTLLPPPPPPASGSPQALLLLHLRLPGRTGGDGDGPAAAPAW</sequence>
<keyword evidence="3" id="KW-1185">Reference proteome</keyword>
<organism evidence="2 3">
    <name type="scientific">Tetrabaena socialis</name>
    <dbReference type="NCBI Taxonomy" id="47790"/>
    <lineage>
        <taxon>Eukaryota</taxon>
        <taxon>Viridiplantae</taxon>
        <taxon>Chlorophyta</taxon>
        <taxon>core chlorophytes</taxon>
        <taxon>Chlorophyceae</taxon>
        <taxon>CS clade</taxon>
        <taxon>Chlamydomonadales</taxon>
        <taxon>Tetrabaenaceae</taxon>
        <taxon>Tetrabaena</taxon>
    </lineage>
</organism>
<gene>
    <name evidence="2" type="ORF">TSOC_006264</name>
</gene>
<reference evidence="2 3" key="1">
    <citation type="journal article" date="2017" name="Mol. Biol. Evol.">
        <title>The 4-celled Tetrabaena socialis nuclear genome reveals the essential components for genetic control of cell number at the origin of multicellularity in the volvocine lineage.</title>
        <authorList>
            <person name="Featherston J."/>
            <person name="Arakaki Y."/>
            <person name="Hanschen E.R."/>
            <person name="Ferris P.J."/>
            <person name="Michod R.E."/>
            <person name="Olson B.J.S.C."/>
            <person name="Nozaki H."/>
            <person name="Durand P.M."/>
        </authorList>
    </citation>
    <scope>NUCLEOTIDE SEQUENCE [LARGE SCALE GENOMIC DNA]</scope>
    <source>
        <strain evidence="2 3">NIES-571</strain>
    </source>
</reference>
<evidence type="ECO:0000313" key="2">
    <source>
        <dbReference type="EMBL" id="PNH07298.1"/>
    </source>
</evidence>
<evidence type="ECO:0000313" key="3">
    <source>
        <dbReference type="Proteomes" id="UP000236333"/>
    </source>
</evidence>
<name>A0A2J8A466_9CHLO</name>
<dbReference type="AlphaFoldDB" id="A0A2J8A466"/>
<feature type="region of interest" description="Disordered" evidence="1">
    <location>
        <begin position="46"/>
        <end position="137"/>
    </location>
</feature>